<evidence type="ECO:0000256" key="6">
    <source>
        <dbReference type="ARBA" id="ARBA00023295"/>
    </source>
</evidence>
<evidence type="ECO:0000256" key="9">
    <source>
        <dbReference type="RuleBase" id="RU361169"/>
    </source>
</evidence>
<dbReference type="AlphaFoldDB" id="A0A835LKY3"/>
<evidence type="ECO:0000256" key="4">
    <source>
        <dbReference type="ARBA" id="ARBA00022525"/>
    </source>
</evidence>
<keyword evidence="6 9" id="KW-0326">Glycosidase</keyword>
<dbReference type="SMART" id="SM00710">
    <property type="entry name" value="PbH1"/>
    <property type="match status" value="4"/>
</dbReference>
<evidence type="ECO:0000256" key="5">
    <source>
        <dbReference type="ARBA" id="ARBA00022801"/>
    </source>
</evidence>
<feature type="active site" evidence="8">
    <location>
        <position position="258"/>
    </location>
</feature>
<gene>
    <name evidence="10" type="ORF">IFM89_037003</name>
</gene>
<dbReference type="Gene3D" id="2.160.20.10">
    <property type="entry name" value="Single-stranded right-handed beta-helix, Pectin lyase-like"/>
    <property type="match status" value="1"/>
</dbReference>
<dbReference type="InterPro" id="IPR000743">
    <property type="entry name" value="Glyco_hydro_28"/>
</dbReference>
<evidence type="ECO:0008006" key="12">
    <source>
        <dbReference type="Google" id="ProtNLM"/>
    </source>
</evidence>
<proteinExistence type="inferred from homology"/>
<dbReference type="Pfam" id="PF00295">
    <property type="entry name" value="Glyco_hydro_28"/>
    <property type="match status" value="1"/>
</dbReference>
<dbReference type="InterPro" id="IPR012334">
    <property type="entry name" value="Pectin_lyas_fold"/>
</dbReference>
<dbReference type="InterPro" id="IPR006626">
    <property type="entry name" value="PbH1"/>
</dbReference>
<dbReference type="GO" id="GO:0005975">
    <property type="term" value="P:carbohydrate metabolic process"/>
    <property type="evidence" value="ECO:0007669"/>
    <property type="project" value="InterPro"/>
</dbReference>
<keyword evidence="3" id="KW-0134">Cell wall</keyword>
<dbReference type="InterPro" id="IPR011050">
    <property type="entry name" value="Pectin_lyase_fold/virulence"/>
</dbReference>
<evidence type="ECO:0000313" key="11">
    <source>
        <dbReference type="Proteomes" id="UP000631114"/>
    </source>
</evidence>
<keyword evidence="11" id="KW-1185">Reference proteome</keyword>
<dbReference type="PANTHER" id="PTHR31375">
    <property type="match status" value="1"/>
</dbReference>
<evidence type="ECO:0000256" key="8">
    <source>
        <dbReference type="PROSITE-ProRule" id="PRU10052"/>
    </source>
</evidence>
<comment type="similarity">
    <text evidence="2 9">Belongs to the glycosyl hydrolase 28 family.</text>
</comment>
<sequence length="420" mass="45150">MHVLMGWRYPWEGYGDHGHGHEYETMAASIDFRIVSILCLALLSCLVEGTDFNVLDYGAKADGKSDCAKAFLQAWQAACHSPGSAKLVIPKGTFVVSEAMFTGPCTGFMTVQLIGTIQATTGIQYKEPEWLGFEKLTGFLLTGGGTFDGQGQKVWEHNSSKKAVNLKFRHITNGKITQFTSLNPKGFHMCINNCHFFEITQIKILAPGDSPNTDGMHVSSSNNVTISKSLISTGDDCISIIQGDTGLHITDVTCGPGHGISVGSLGKYKNEKDVSDIFVSNCTLSDTTNGVRIKTWPGSPPSAAFNINFEDIIMKNVKNPIIIDQEYCAAGSCKASKASKVKISNVKFKNIRGTSTSKVAVKMRCSPEVPCINVELFDINLKYVGAVLPGLSALSECSNVKVGCGGILNPPPCLSSTRIS</sequence>
<protein>
    <recommendedName>
        <fullName evidence="12">Exopolygalacturonase</fullName>
    </recommendedName>
</protein>
<accession>A0A835LKY3</accession>
<comment type="caution">
    <text evidence="10">The sequence shown here is derived from an EMBL/GenBank/DDBJ whole genome shotgun (WGS) entry which is preliminary data.</text>
</comment>
<evidence type="ECO:0000256" key="1">
    <source>
        <dbReference type="ARBA" id="ARBA00004191"/>
    </source>
</evidence>
<dbReference type="GO" id="GO:0004650">
    <property type="term" value="F:polygalacturonase activity"/>
    <property type="evidence" value="ECO:0007669"/>
    <property type="project" value="InterPro"/>
</dbReference>
<keyword evidence="5 9" id="KW-0378">Hydrolase</keyword>
<reference evidence="10 11" key="1">
    <citation type="submission" date="2020-10" db="EMBL/GenBank/DDBJ databases">
        <title>The Coptis chinensis genome and diversification of protoberbering-type alkaloids.</title>
        <authorList>
            <person name="Wang B."/>
            <person name="Shu S."/>
            <person name="Song C."/>
            <person name="Liu Y."/>
        </authorList>
    </citation>
    <scope>NUCLEOTIDE SEQUENCE [LARGE SCALE GENOMIC DNA]</scope>
    <source>
        <strain evidence="10">HL-2020</strain>
        <tissue evidence="10">Leaf</tissue>
    </source>
</reference>
<comment type="subcellular location">
    <subcellularLocation>
        <location evidence="1">Secreted</location>
        <location evidence="1">Cell wall</location>
    </subcellularLocation>
</comment>
<keyword evidence="7" id="KW-0961">Cell wall biogenesis/degradation</keyword>
<dbReference type="GO" id="GO:0071555">
    <property type="term" value="P:cell wall organization"/>
    <property type="evidence" value="ECO:0007669"/>
    <property type="project" value="UniProtKB-KW"/>
</dbReference>
<dbReference type="EMBL" id="JADFTS010000007">
    <property type="protein sequence ID" value="KAF9599423.1"/>
    <property type="molecule type" value="Genomic_DNA"/>
</dbReference>
<dbReference type="PROSITE" id="PS00502">
    <property type="entry name" value="POLYGALACTURONASE"/>
    <property type="match status" value="1"/>
</dbReference>
<dbReference type="OrthoDB" id="187139at2759"/>
<keyword evidence="4" id="KW-0964">Secreted</keyword>
<evidence type="ECO:0000256" key="3">
    <source>
        <dbReference type="ARBA" id="ARBA00022512"/>
    </source>
</evidence>
<evidence type="ECO:0000256" key="2">
    <source>
        <dbReference type="ARBA" id="ARBA00008834"/>
    </source>
</evidence>
<dbReference type="Proteomes" id="UP000631114">
    <property type="component" value="Unassembled WGS sequence"/>
</dbReference>
<name>A0A835LKY3_9MAGN</name>
<evidence type="ECO:0000256" key="7">
    <source>
        <dbReference type="ARBA" id="ARBA00023316"/>
    </source>
</evidence>
<organism evidence="10 11">
    <name type="scientific">Coptis chinensis</name>
    <dbReference type="NCBI Taxonomy" id="261450"/>
    <lineage>
        <taxon>Eukaryota</taxon>
        <taxon>Viridiplantae</taxon>
        <taxon>Streptophyta</taxon>
        <taxon>Embryophyta</taxon>
        <taxon>Tracheophyta</taxon>
        <taxon>Spermatophyta</taxon>
        <taxon>Magnoliopsida</taxon>
        <taxon>Ranunculales</taxon>
        <taxon>Ranunculaceae</taxon>
        <taxon>Coptidoideae</taxon>
        <taxon>Coptis</taxon>
    </lineage>
</organism>
<dbReference type="FunFam" id="2.160.20.10:FF:000004">
    <property type="entry name" value="Pectin lyase-like superfamily protein"/>
    <property type="match status" value="1"/>
</dbReference>
<evidence type="ECO:0000313" key="10">
    <source>
        <dbReference type="EMBL" id="KAF9599423.1"/>
    </source>
</evidence>
<dbReference type="SUPFAM" id="SSF51126">
    <property type="entry name" value="Pectin lyase-like"/>
    <property type="match status" value="1"/>
</dbReference>